<comment type="caution">
    <text evidence="2">The sequence shown here is derived from an EMBL/GenBank/DDBJ whole genome shotgun (WGS) entry which is preliminary data.</text>
</comment>
<organism evidence="2 3">
    <name type="scientific">Gigaspora margarita</name>
    <dbReference type="NCBI Taxonomy" id="4874"/>
    <lineage>
        <taxon>Eukaryota</taxon>
        <taxon>Fungi</taxon>
        <taxon>Fungi incertae sedis</taxon>
        <taxon>Mucoromycota</taxon>
        <taxon>Glomeromycotina</taxon>
        <taxon>Glomeromycetes</taxon>
        <taxon>Diversisporales</taxon>
        <taxon>Gigasporaceae</taxon>
        <taxon>Gigaspora</taxon>
    </lineage>
</organism>
<name>A0ABN7V0A5_GIGMA</name>
<dbReference type="EMBL" id="CAJVQB010007569">
    <property type="protein sequence ID" value="CAG8705602.1"/>
    <property type="molecule type" value="Genomic_DNA"/>
</dbReference>
<gene>
    <name evidence="2" type="ORF">GMARGA_LOCUS12417</name>
</gene>
<evidence type="ECO:0000313" key="3">
    <source>
        <dbReference type="Proteomes" id="UP000789901"/>
    </source>
</evidence>
<proteinExistence type="predicted"/>
<evidence type="ECO:0000313" key="2">
    <source>
        <dbReference type="EMBL" id="CAG8705602.1"/>
    </source>
</evidence>
<feature type="compositionally biased region" description="Polar residues" evidence="1">
    <location>
        <begin position="9"/>
        <end position="31"/>
    </location>
</feature>
<sequence>MKMSDSDLKQTSQMEYSQETSNVSQSKSFQTKQNIQKKTNVIVNQINYSRMLEVF</sequence>
<feature type="non-terminal residue" evidence="2">
    <location>
        <position position="1"/>
    </location>
</feature>
<feature type="region of interest" description="Disordered" evidence="1">
    <location>
        <begin position="1"/>
        <end position="31"/>
    </location>
</feature>
<reference evidence="2 3" key="1">
    <citation type="submission" date="2021-06" db="EMBL/GenBank/DDBJ databases">
        <authorList>
            <person name="Kallberg Y."/>
            <person name="Tangrot J."/>
            <person name="Rosling A."/>
        </authorList>
    </citation>
    <scope>NUCLEOTIDE SEQUENCE [LARGE SCALE GENOMIC DNA]</scope>
    <source>
        <strain evidence="2 3">120-4 pot B 10/14</strain>
    </source>
</reference>
<keyword evidence="3" id="KW-1185">Reference proteome</keyword>
<evidence type="ECO:0000256" key="1">
    <source>
        <dbReference type="SAM" id="MobiDB-lite"/>
    </source>
</evidence>
<dbReference type="Proteomes" id="UP000789901">
    <property type="component" value="Unassembled WGS sequence"/>
</dbReference>
<protein>
    <submittedName>
        <fullName evidence="2">37881_t:CDS:1</fullName>
    </submittedName>
</protein>
<accession>A0ABN7V0A5</accession>